<protein>
    <submittedName>
        <fullName evidence="1">Uncharacterized protein</fullName>
    </submittedName>
</protein>
<dbReference type="EMBL" id="JAWXYG010000006">
    <property type="protein sequence ID" value="KAK4269938.1"/>
    <property type="molecule type" value="Genomic_DNA"/>
</dbReference>
<keyword evidence="2" id="KW-1185">Reference proteome</keyword>
<dbReference type="AlphaFoldDB" id="A0AAE1JKF6"/>
<name>A0AAE1JKF6_9FABA</name>
<proteinExistence type="predicted"/>
<comment type="caution">
    <text evidence="1">The sequence shown here is derived from an EMBL/GenBank/DDBJ whole genome shotgun (WGS) entry which is preliminary data.</text>
</comment>
<evidence type="ECO:0000313" key="2">
    <source>
        <dbReference type="Proteomes" id="UP001293593"/>
    </source>
</evidence>
<reference evidence="1" key="1">
    <citation type="submission" date="2023-10" db="EMBL/GenBank/DDBJ databases">
        <title>Chromosome-level genome of the transformable northern wattle, Acacia crassicarpa.</title>
        <authorList>
            <person name="Massaro I."/>
            <person name="Sinha N.R."/>
            <person name="Poethig S."/>
            <person name="Leichty A.R."/>
        </authorList>
    </citation>
    <scope>NUCLEOTIDE SEQUENCE</scope>
    <source>
        <strain evidence="1">Acra3RX</strain>
        <tissue evidence="1">Leaf</tissue>
    </source>
</reference>
<dbReference type="Proteomes" id="UP001293593">
    <property type="component" value="Unassembled WGS sequence"/>
</dbReference>
<sequence>MQQFRILIPFSKPQHIHVSTPTEYVNRVEYGVGRSLSDIAWLEKRIHFLKHEMSMVESRLERMRYGHALLKKQVKDLEPK</sequence>
<organism evidence="1 2">
    <name type="scientific">Acacia crassicarpa</name>
    <name type="common">northern wattle</name>
    <dbReference type="NCBI Taxonomy" id="499986"/>
    <lineage>
        <taxon>Eukaryota</taxon>
        <taxon>Viridiplantae</taxon>
        <taxon>Streptophyta</taxon>
        <taxon>Embryophyta</taxon>
        <taxon>Tracheophyta</taxon>
        <taxon>Spermatophyta</taxon>
        <taxon>Magnoliopsida</taxon>
        <taxon>eudicotyledons</taxon>
        <taxon>Gunneridae</taxon>
        <taxon>Pentapetalae</taxon>
        <taxon>rosids</taxon>
        <taxon>fabids</taxon>
        <taxon>Fabales</taxon>
        <taxon>Fabaceae</taxon>
        <taxon>Caesalpinioideae</taxon>
        <taxon>mimosoid clade</taxon>
        <taxon>Acacieae</taxon>
        <taxon>Acacia</taxon>
    </lineage>
</organism>
<accession>A0AAE1JKF6</accession>
<gene>
    <name evidence="1" type="ORF">QN277_023032</name>
</gene>
<evidence type="ECO:0000313" key="1">
    <source>
        <dbReference type="EMBL" id="KAK4269938.1"/>
    </source>
</evidence>